<keyword evidence="3" id="KW-1185">Reference proteome</keyword>
<evidence type="ECO:0000313" key="3">
    <source>
        <dbReference type="Proteomes" id="UP000289738"/>
    </source>
</evidence>
<comment type="caution">
    <text evidence="2">The sequence shown here is derived from an EMBL/GenBank/DDBJ whole genome shotgun (WGS) entry which is preliminary data.</text>
</comment>
<evidence type="ECO:0000313" key="2">
    <source>
        <dbReference type="EMBL" id="RYR09517.1"/>
    </source>
</evidence>
<evidence type="ECO:0000256" key="1">
    <source>
        <dbReference type="SAM" id="Phobius"/>
    </source>
</evidence>
<accession>A0A444Z5S0</accession>
<feature type="transmembrane region" description="Helical" evidence="1">
    <location>
        <begin position="20"/>
        <end position="45"/>
    </location>
</feature>
<dbReference type="AlphaFoldDB" id="A0A444Z5S0"/>
<keyword evidence="1" id="KW-1133">Transmembrane helix</keyword>
<protein>
    <submittedName>
        <fullName evidence="2">Uncharacterized protein</fullName>
    </submittedName>
</protein>
<keyword evidence="1" id="KW-0472">Membrane</keyword>
<feature type="transmembrane region" description="Helical" evidence="1">
    <location>
        <begin position="83"/>
        <end position="104"/>
    </location>
</feature>
<dbReference type="Proteomes" id="UP000289738">
    <property type="component" value="Chromosome B05"/>
</dbReference>
<proteinExistence type="predicted"/>
<dbReference type="Gramene" id="arahy.Tifrunner.gnm2.ann2.Ah15g224600.1">
    <property type="protein sequence ID" value="arahy.Tifrunner.gnm2.ann2.Ah15g224600.1-CDS"/>
    <property type="gene ID" value="arahy.Tifrunner.gnm2.ann2.Ah15g224600"/>
</dbReference>
<keyword evidence="1" id="KW-0812">Transmembrane</keyword>
<reference evidence="2 3" key="1">
    <citation type="submission" date="2019-01" db="EMBL/GenBank/DDBJ databases">
        <title>Sequencing of cultivated peanut Arachis hypogaea provides insights into genome evolution and oil improvement.</title>
        <authorList>
            <person name="Chen X."/>
        </authorList>
    </citation>
    <scope>NUCLEOTIDE SEQUENCE [LARGE SCALE GENOMIC DNA]</scope>
    <source>
        <strain evidence="3">cv. Fuhuasheng</strain>
        <tissue evidence="2">Leaves</tissue>
    </source>
</reference>
<dbReference type="EMBL" id="SDMP01000015">
    <property type="protein sequence ID" value="RYR09517.1"/>
    <property type="molecule type" value="Genomic_DNA"/>
</dbReference>
<organism evidence="2 3">
    <name type="scientific">Arachis hypogaea</name>
    <name type="common">Peanut</name>
    <dbReference type="NCBI Taxonomy" id="3818"/>
    <lineage>
        <taxon>Eukaryota</taxon>
        <taxon>Viridiplantae</taxon>
        <taxon>Streptophyta</taxon>
        <taxon>Embryophyta</taxon>
        <taxon>Tracheophyta</taxon>
        <taxon>Spermatophyta</taxon>
        <taxon>Magnoliopsida</taxon>
        <taxon>eudicotyledons</taxon>
        <taxon>Gunneridae</taxon>
        <taxon>Pentapetalae</taxon>
        <taxon>rosids</taxon>
        <taxon>fabids</taxon>
        <taxon>Fabales</taxon>
        <taxon>Fabaceae</taxon>
        <taxon>Papilionoideae</taxon>
        <taxon>50 kb inversion clade</taxon>
        <taxon>dalbergioids sensu lato</taxon>
        <taxon>Dalbergieae</taxon>
        <taxon>Pterocarpus clade</taxon>
        <taxon>Arachis</taxon>
    </lineage>
</organism>
<name>A0A444Z5S0_ARAHY</name>
<gene>
    <name evidence="2" type="ORF">Ahy_B05g077869</name>
</gene>
<sequence>MKKKCAKFNNTDTKNINGVLYYKLLVNIFITLNIVELATVLRIIFCYKPFNVPKILGSWNLKNSSKRMTKILRGILTQNEVGYIYYFVLNFYIYIKNEYFLLVAKSQEKMYARLSS</sequence>